<dbReference type="GO" id="GO:0005615">
    <property type="term" value="C:extracellular space"/>
    <property type="evidence" value="ECO:0007669"/>
    <property type="project" value="InterPro"/>
</dbReference>
<comment type="caution">
    <text evidence="6">The sequence shown here is derived from an EMBL/GenBank/DDBJ whole genome shotgun (WGS) entry which is preliminary data.</text>
</comment>
<dbReference type="RefSeq" id="WP_075895625.1">
    <property type="nucleotide sequence ID" value="NZ_MKZS01000001.1"/>
</dbReference>
<evidence type="ECO:0000313" key="7">
    <source>
        <dbReference type="Proteomes" id="UP000186657"/>
    </source>
</evidence>
<dbReference type="PANTHER" id="PTHR38340">
    <property type="entry name" value="S-LAYER PROTEIN"/>
    <property type="match status" value="1"/>
</dbReference>
<reference evidence="6 7" key="1">
    <citation type="submission" date="2016-10" db="EMBL/GenBank/DDBJ databases">
        <title>Comparative genomics uncovers the prolific and rare metabolic potential of the cyanobacterial genus Moorea.</title>
        <authorList>
            <person name="Leao T."/>
            <person name="Castelao G."/>
            <person name="Korobeynikov A."/>
            <person name="Monroe E.A."/>
            <person name="Podell S."/>
            <person name="Glukhov E."/>
            <person name="Allen E."/>
            <person name="Gerwick W.H."/>
            <person name="Gerwick L."/>
        </authorList>
    </citation>
    <scope>NUCLEOTIDE SEQUENCE [LARGE SCALE GENOMIC DNA]</scope>
    <source>
        <strain evidence="6 7">PNG5-198</strain>
    </source>
</reference>
<proteinExistence type="predicted"/>
<dbReference type="GO" id="GO:0005509">
    <property type="term" value="F:calcium ion binding"/>
    <property type="evidence" value="ECO:0007669"/>
    <property type="project" value="InterPro"/>
</dbReference>
<evidence type="ECO:0000259" key="5">
    <source>
        <dbReference type="Pfam" id="PF08548"/>
    </source>
</evidence>
<dbReference type="SUPFAM" id="SSF51120">
    <property type="entry name" value="beta-Roll"/>
    <property type="match status" value="1"/>
</dbReference>
<protein>
    <recommendedName>
        <fullName evidence="5">Peptidase M10 serralysin C-terminal domain-containing protein</fullName>
    </recommendedName>
</protein>
<dbReference type="PRINTS" id="PR00313">
    <property type="entry name" value="CABNDNGRPT"/>
</dbReference>
<evidence type="ECO:0000256" key="2">
    <source>
        <dbReference type="ARBA" id="ARBA00004613"/>
    </source>
</evidence>
<dbReference type="PROSITE" id="PS00330">
    <property type="entry name" value="HEMOLYSIN_CALCIUM"/>
    <property type="match status" value="1"/>
</dbReference>
<name>A0A1U7MVH0_9CYAN</name>
<dbReference type="InterPro" id="IPR050557">
    <property type="entry name" value="RTX_toxin/Mannuronan_C5-epim"/>
</dbReference>
<dbReference type="Pfam" id="PF00353">
    <property type="entry name" value="HemolysinCabind"/>
    <property type="match status" value="1"/>
</dbReference>
<evidence type="ECO:0000256" key="3">
    <source>
        <dbReference type="ARBA" id="ARBA00022525"/>
    </source>
</evidence>
<keyword evidence="3" id="KW-0964">Secreted</keyword>
<keyword evidence="4" id="KW-0677">Repeat</keyword>
<dbReference type="InterPro" id="IPR013858">
    <property type="entry name" value="Peptidase_M10B_C"/>
</dbReference>
<sequence length="412" mass="43943">MGIFMGSNTLFLPIVKTPNSKPNFADATGSAKFTNYSQAASGFLTQIQAQTLVKNGVGFALANADATFVNNPTFSTLFSQATAAGFDGAFESSSQSNTKVVASFSVGAHQQFSFNFSADLRLTAKEIDNPNQEYSQANSNIGFLVLETENPNQAKVKGFFGIAGDLISSRKIGDLDFGSSSNVNLNFPFKTTDIDGNNGVDFVKGSAQGTYQQTFDRDTNITIVEVNNNAVNLLGDTLINSLGKDVRYGSIWDDKLRGTFGNDKIYASLGDDSIQGLTGDDILEGGKGNDNLNGGFGDDKLHGSFGDDTLVGGGGSDTMVGGNGADTFVFNRSDSLLGDDFDIIKDFQVGLDKVKFQGFGQIDSKTWYNNGINQGYLTNTSNGALLSYAKGGEVLFENVNLNQLKHSDFHFA</sequence>
<feature type="domain" description="Peptidase M10 serralysin C-terminal" evidence="5">
    <location>
        <begin position="311"/>
        <end position="370"/>
    </location>
</feature>
<evidence type="ECO:0000256" key="4">
    <source>
        <dbReference type="ARBA" id="ARBA00022737"/>
    </source>
</evidence>
<dbReference type="Proteomes" id="UP000186657">
    <property type="component" value="Unassembled WGS sequence"/>
</dbReference>
<dbReference type="Gene3D" id="2.150.10.10">
    <property type="entry name" value="Serralysin-like metalloprotease, C-terminal"/>
    <property type="match status" value="1"/>
</dbReference>
<dbReference type="InterPro" id="IPR001343">
    <property type="entry name" value="Hemolysn_Ca-bd"/>
</dbReference>
<dbReference type="InterPro" id="IPR018511">
    <property type="entry name" value="Hemolysin-typ_Ca-bd_CS"/>
</dbReference>
<keyword evidence="7" id="KW-1185">Reference proteome</keyword>
<dbReference type="Pfam" id="PF08548">
    <property type="entry name" value="Peptidase_M10_C"/>
    <property type="match status" value="1"/>
</dbReference>
<dbReference type="InterPro" id="IPR011049">
    <property type="entry name" value="Serralysin-like_metalloprot_C"/>
</dbReference>
<gene>
    <name evidence="6" type="ORF">BJP37_00405</name>
</gene>
<dbReference type="EMBL" id="MKZS01000001">
    <property type="protein sequence ID" value="OLT57730.1"/>
    <property type="molecule type" value="Genomic_DNA"/>
</dbReference>
<dbReference type="AlphaFoldDB" id="A0A1U7MVH0"/>
<dbReference type="PANTHER" id="PTHR38340:SF1">
    <property type="entry name" value="S-LAYER PROTEIN"/>
    <property type="match status" value="1"/>
</dbReference>
<accession>A0A1U7MVH0</accession>
<comment type="subcellular location">
    <subcellularLocation>
        <location evidence="2">Secreted</location>
    </subcellularLocation>
</comment>
<comment type="cofactor">
    <cofactor evidence="1">
        <name>Ca(2+)</name>
        <dbReference type="ChEBI" id="CHEBI:29108"/>
    </cofactor>
</comment>
<organism evidence="6 7">
    <name type="scientific">Moorena bouillonii PNG</name>
    <dbReference type="NCBI Taxonomy" id="568701"/>
    <lineage>
        <taxon>Bacteria</taxon>
        <taxon>Bacillati</taxon>
        <taxon>Cyanobacteriota</taxon>
        <taxon>Cyanophyceae</taxon>
        <taxon>Coleofasciculales</taxon>
        <taxon>Coleofasciculaceae</taxon>
        <taxon>Moorena</taxon>
    </lineage>
</organism>
<evidence type="ECO:0000256" key="1">
    <source>
        <dbReference type="ARBA" id="ARBA00001913"/>
    </source>
</evidence>
<evidence type="ECO:0000313" key="6">
    <source>
        <dbReference type="EMBL" id="OLT57730.1"/>
    </source>
</evidence>